<accession>A0A1F5GHH5</accession>
<dbReference type="SUPFAM" id="SSF143011">
    <property type="entry name" value="RelE-like"/>
    <property type="match status" value="1"/>
</dbReference>
<comment type="caution">
    <text evidence="1">The sequence shown here is derived from an EMBL/GenBank/DDBJ whole genome shotgun (WGS) entry which is preliminary data.</text>
</comment>
<protein>
    <recommendedName>
        <fullName evidence="3">Addiction module toxin RelE</fullName>
    </recommendedName>
</protein>
<dbReference type="InterPro" id="IPR009241">
    <property type="entry name" value="HigB-like"/>
</dbReference>
<dbReference type="InterPro" id="IPR035093">
    <property type="entry name" value="RelE/ParE_toxin_dom_sf"/>
</dbReference>
<dbReference type="EMBL" id="MFBF01000018">
    <property type="protein sequence ID" value="OGD91304.1"/>
    <property type="molecule type" value="Genomic_DNA"/>
</dbReference>
<name>A0A1F5GHH5_9BACT</name>
<evidence type="ECO:0008006" key="3">
    <source>
        <dbReference type="Google" id="ProtNLM"/>
    </source>
</evidence>
<sequence>MLVSNDPRVDKEIRSLDKKDNSRVVKLIELFQDYGFVLTEPYLKKLRVNLWELRSGRWRLLLGTVKDKAIIVDIFSKKTQKTPKKKIEKALRRLKEYS</sequence>
<dbReference type="Pfam" id="PF05973">
    <property type="entry name" value="Gp49"/>
    <property type="match status" value="1"/>
</dbReference>
<dbReference type="Gene3D" id="3.30.2310.20">
    <property type="entry name" value="RelE-like"/>
    <property type="match status" value="1"/>
</dbReference>
<evidence type="ECO:0000313" key="1">
    <source>
        <dbReference type="EMBL" id="OGD91304.1"/>
    </source>
</evidence>
<dbReference type="AlphaFoldDB" id="A0A1F5GHH5"/>
<evidence type="ECO:0000313" key="2">
    <source>
        <dbReference type="Proteomes" id="UP000177124"/>
    </source>
</evidence>
<organism evidence="1 2">
    <name type="scientific">Candidatus Curtissbacteria bacterium RIFCSPHIGHO2_02_FULL_42_15</name>
    <dbReference type="NCBI Taxonomy" id="1797716"/>
    <lineage>
        <taxon>Bacteria</taxon>
        <taxon>Candidatus Curtissiibacteriota</taxon>
    </lineage>
</organism>
<gene>
    <name evidence="1" type="ORF">A3D07_01425</name>
</gene>
<reference evidence="1 2" key="1">
    <citation type="journal article" date="2016" name="Nat. Commun.">
        <title>Thousands of microbial genomes shed light on interconnected biogeochemical processes in an aquifer system.</title>
        <authorList>
            <person name="Anantharaman K."/>
            <person name="Brown C.T."/>
            <person name="Hug L.A."/>
            <person name="Sharon I."/>
            <person name="Castelle C.J."/>
            <person name="Probst A.J."/>
            <person name="Thomas B.C."/>
            <person name="Singh A."/>
            <person name="Wilkins M.J."/>
            <person name="Karaoz U."/>
            <person name="Brodie E.L."/>
            <person name="Williams K.H."/>
            <person name="Hubbard S.S."/>
            <person name="Banfield J.F."/>
        </authorList>
    </citation>
    <scope>NUCLEOTIDE SEQUENCE [LARGE SCALE GENOMIC DNA]</scope>
</reference>
<proteinExistence type="predicted"/>
<dbReference type="Proteomes" id="UP000177124">
    <property type="component" value="Unassembled WGS sequence"/>
</dbReference>
<dbReference type="STRING" id="1797716.A3D07_01425"/>